<organism evidence="6 7">
    <name type="scientific">candidate division WWE3 bacterium CG22_combo_CG10-13_8_21_14_all_39_12</name>
    <dbReference type="NCBI Taxonomy" id="1975094"/>
    <lineage>
        <taxon>Bacteria</taxon>
        <taxon>Katanobacteria</taxon>
    </lineage>
</organism>
<dbReference type="PANTHER" id="PTHR31851">
    <property type="entry name" value="FE(2+)/MN(2+) TRANSPORTER PCL1"/>
    <property type="match status" value="1"/>
</dbReference>
<dbReference type="Pfam" id="PF01988">
    <property type="entry name" value="VIT1"/>
    <property type="match status" value="2"/>
</dbReference>
<evidence type="ECO:0000313" key="7">
    <source>
        <dbReference type="Proteomes" id="UP000228495"/>
    </source>
</evidence>
<comment type="caution">
    <text evidence="6">The sequence shown here is derived from an EMBL/GenBank/DDBJ whole genome shotgun (WGS) entry which is preliminary data.</text>
</comment>
<dbReference type="CDD" id="cd01059">
    <property type="entry name" value="CCC1_like"/>
    <property type="match status" value="1"/>
</dbReference>
<evidence type="ECO:0008006" key="8">
    <source>
        <dbReference type="Google" id="ProtNLM"/>
    </source>
</evidence>
<dbReference type="InterPro" id="IPR008217">
    <property type="entry name" value="Ccc1_fam"/>
</dbReference>
<feature type="transmembrane region" description="Helical" evidence="5">
    <location>
        <begin position="12"/>
        <end position="35"/>
    </location>
</feature>
<feature type="transmembrane region" description="Helical" evidence="5">
    <location>
        <begin position="41"/>
        <end position="60"/>
    </location>
</feature>
<keyword evidence="3 5" id="KW-1133">Transmembrane helix</keyword>
<protein>
    <recommendedName>
        <fullName evidence="8">VIT family protein</fullName>
    </recommendedName>
</protein>
<gene>
    <name evidence="6" type="ORF">COX05_04530</name>
</gene>
<proteinExistence type="predicted"/>
<evidence type="ECO:0000256" key="5">
    <source>
        <dbReference type="SAM" id="Phobius"/>
    </source>
</evidence>
<feature type="transmembrane region" description="Helical" evidence="5">
    <location>
        <begin position="111"/>
        <end position="130"/>
    </location>
</feature>
<evidence type="ECO:0000256" key="1">
    <source>
        <dbReference type="ARBA" id="ARBA00004127"/>
    </source>
</evidence>
<keyword evidence="4 5" id="KW-0472">Membrane</keyword>
<evidence type="ECO:0000313" key="6">
    <source>
        <dbReference type="EMBL" id="PIP56170.1"/>
    </source>
</evidence>
<accession>A0A2H0BGP1</accession>
<dbReference type="EMBL" id="PCSU01000077">
    <property type="protein sequence ID" value="PIP56170.1"/>
    <property type="molecule type" value="Genomic_DNA"/>
</dbReference>
<dbReference type="GO" id="GO:0012505">
    <property type="term" value="C:endomembrane system"/>
    <property type="evidence" value="ECO:0007669"/>
    <property type="project" value="UniProtKB-SubCell"/>
</dbReference>
<dbReference type="GO" id="GO:0005384">
    <property type="term" value="F:manganese ion transmembrane transporter activity"/>
    <property type="evidence" value="ECO:0007669"/>
    <property type="project" value="InterPro"/>
</dbReference>
<comment type="subcellular location">
    <subcellularLocation>
        <location evidence="1">Endomembrane system</location>
        <topology evidence="1">Multi-pass membrane protein</topology>
    </subcellularLocation>
</comment>
<reference evidence="6 7" key="1">
    <citation type="submission" date="2017-09" db="EMBL/GenBank/DDBJ databases">
        <title>Depth-based differentiation of microbial function through sediment-hosted aquifers and enrichment of novel symbionts in the deep terrestrial subsurface.</title>
        <authorList>
            <person name="Probst A.J."/>
            <person name="Ladd B."/>
            <person name="Jarett J.K."/>
            <person name="Geller-Mcgrath D.E."/>
            <person name="Sieber C.M."/>
            <person name="Emerson J.B."/>
            <person name="Anantharaman K."/>
            <person name="Thomas B.C."/>
            <person name="Malmstrom R."/>
            <person name="Stieglmeier M."/>
            <person name="Klingl A."/>
            <person name="Woyke T."/>
            <person name="Ryan C.M."/>
            <person name="Banfield J.F."/>
        </authorList>
    </citation>
    <scope>NUCLEOTIDE SEQUENCE [LARGE SCALE GENOMIC DNA]</scope>
    <source>
        <strain evidence="6">CG22_combo_CG10-13_8_21_14_all_39_12</strain>
    </source>
</reference>
<feature type="transmembrane region" description="Helical" evidence="5">
    <location>
        <begin position="81"/>
        <end position="105"/>
    </location>
</feature>
<dbReference type="GO" id="GO:0030026">
    <property type="term" value="P:intracellular manganese ion homeostasis"/>
    <property type="evidence" value="ECO:0007669"/>
    <property type="project" value="InterPro"/>
</dbReference>
<keyword evidence="2 5" id="KW-0812">Transmembrane</keyword>
<dbReference type="AlphaFoldDB" id="A0A2H0BGP1"/>
<sequence>MRKRKITEANVRNAVFGFEDGFVSSVGALVGIAAASQSMSFVIASGLVIVMVEAFSMGVGSFLSEKSGSELSTKKAKTRNFVINGFLMWASYMIAGFTVLFPYVLFTQNSLAMGFSILSALMGLFILGFIKGKVVKRNPLNSALEMTFIAGGAIILGYVIGTIGSNVVG</sequence>
<dbReference type="Proteomes" id="UP000228495">
    <property type="component" value="Unassembled WGS sequence"/>
</dbReference>
<evidence type="ECO:0000256" key="3">
    <source>
        <dbReference type="ARBA" id="ARBA00022989"/>
    </source>
</evidence>
<name>A0A2H0BGP1_UNCKA</name>
<evidence type="ECO:0000256" key="2">
    <source>
        <dbReference type="ARBA" id="ARBA00022692"/>
    </source>
</evidence>
<evidence type="ECO:0000256" key="4">
    <source>
        <dbReference type="ARBA" id="ARBA00023136"/>
    </source>
</evidence>
<feature type="transmembrane region" description="Helical" evidence="5">
    <location>
        <begin position="142"/>
        <end position="163"/>
    </location>
</feature>